<evidence type="ECO:0000256" key="4">
    <source>
        <dbReference type="ARBA" id="ARBA00022692"/>
    </source>
</evidence>
<dbReference type="EMBL" id="LFJN01000026">
    <property type="protein sequence ID" value="KPI37057.1"/>
    <property type="molecule type" value="Genomic_DNA"/>
</dbReference>
<reference evidence="10 11" key="1">
    <citation type="submission" date="2015-06" db="EMBL/GenBank/DDBJ databases">
        <title>Draft genome of the ant-associated black yeast Phialophora attae CBS 131958.</title>
        <authorList>
            <person name="Moreno L.F."/>
            <person name="Stielow B.J."/>
            <person name="de Hoog S."/>
            <person name="Vicente V.A."/>
            <person name="Weiss V.A."/>
            <person name="de Vries M."/>
            <person name="Cruz L.M."/>
            <person name="Souza E.M."/>
        </authorList>
    </citation>
    <scope>NUCLEOTIDE SEQUENCE [LARGE SCALE GENOMIC DNA]</scope>
    <source>
        <strain evidence="10 11">CBS 131958</strain>
    </source>
</reference>
<keyword evidence="3" id="KW-0813">Transport</keyword>
<organism evidence="10 11">
    <name type="scientific">Cyphellophora attinorum</name>
    <dbReference type="NCBI Taxonomy" id="1664694"/>
    <lineage>
        <taxon>Eukaryota</taxon>
        <taxon>Fungi</taxon>
        <taxon>Dikarya</taxon>
        <taxon>Ascomycota</taxon>
        <taxon>Pezizomycotina</taxon>
        <taxon>Eurotiomycetes</taxon>
        <taxon>Chaetothyriomycetidae</taxon>
        <taxon>Chaetothyriales</taxon>
        <taxon>Cyphellophoraceae</taxon>
        <taxon>Cyphellophora</taxon>
    </lineage>
</organism>
<feature type="region of interest" description="Disordered" evidence="7">
    <location>
        <begin position="1"/>
        <end position="71"/>
    </location>
</feature>
<feature type="transmembrane region" description="Helical" evidence="8">
    <location>
        <begin position="355"/>
        <end position="374"/>
    </location>
</feature>
<evidence type="ECO:0000256" key="3">
    <source>
        <dbReference type="ARBA" id="ARBA00022448"/>
    </source>
</evidence>
<feature type="transmembrane region" description="Helical" evidence="8">
    <location>
        <begin position="249"/>
        <end position="268"/>
    </location>
</feature>
<keyword evidence="5 8" id="KW-1133">Transmembrane helix</keyword>
<dbReference type="Proteomes" id="UP000038010">
    <property type="component" value="Unassembled WGS sequence"/>
</dbReference>
<feature type="transmembrane region" description="Helical" evidence="8">
    <location>
        <begin position="83"/>
        <end position="104"/>
    </location>
</feature>
<protein>
    <submittedName>
        <fullName evidence="10">Riboflavin transporter MCH5</fullName>
    </submittedName>
</protein>
<feature type="transmembrane region" description="Helical" evidence="8">
    <location>
        <begin position="445"/>
        <end position="465"/>
    </location>
</feature>
<sequence length="476" mass="50686">MSVSTSSTATSPKEAASPSGVTVNGNHTTAAHAPAADDTNTHTQPSTLEKGSTTAEAVPATTTTTPNGIAIDPASFPDGGTRAWLTVLGCFCTMTITFGWIQSVGVFQAYYELNQLRAYSHSEVSWITSFTAFWLFAGGLVVGPLGDKHGPKALLIGGTLLHSFGLFMASLATKYYQFILSQGVCSAIGTSMLLYPSISCVVSWFYAKRATAIGIAASGSGLGGVVFPLVVRQMLQTDHVGYPWTMRTIAFLVLLLGSIACLTITSRLPPTPKMLTKDEIRKSLKDSLFVLVWITGPLAFLPQWLVLTFIVTTAYNDRHVDPNWAFYLVPICNSASFFGRLIPGYLADRTGSITMYTYLMVYTFIVTAALWIPVSGQAGMVVFAVLFGFGSGGLNALSPAVIAQISDVRTVGLRTGLIYAVTGVCCLFASPAGGAIISHSGYRSMQGFAAAVMGVVALLTVYIRYRVGGMDLRKKI</sequence>
<dbReference type="PROSITE" id="PS50850">
    <property type="entry name" value="MFS"/>
    <property type="match status" value="1"/>
</dbReference>
<dbReference type="GO" id="GO:0022857">
    <property type="term" value="F:transmembrane transporter activity"/>
    <property type="evidence" value="ECO:0007669"/>
    <property type="project" value="InterPro"/>
</dbReference>
<feature type="compositionally biased region" description="Low complexity" evidence="7">
    <location>
        <begin position="53"/>
        <end position="65"/>
    </location>
</feature>
<evidence type="ECO:0000256" key="7">
    <source>
        <dbReference type="SAM" id="MobiDB-lite"/>
    </source>
</evidence>
<evidence type="ECO:0000313" key="11">
    <source>
        <dbReference type="Proteomes" id="UP000038010"/>
    </source>
</evidence>
<feature type="compositionally biased region" description="Polar residues" evidence="7">
    <location>
        <begin position="1"/>
        <end position="11"/>
    </location>
</feature>
<evidence type="ECO:0000256" key="2">
    <source>
        <dbReference type="ARBA" id="ARBA00006727"/>
    </source>
</evidence>
<accession>A0A0N1NXI2</accession>
<keyword evidence="4 8" id="KW-0812">Transmembrane</keyword>
<feature type="transmembrane region" description="Helical" evidence="8">
    <location>
        <begin position="380"/>
        <end position="405"/>
    </location>
</feature>
<dbReference type="SUPFAM" id="SSF103473">
    <property type="entry name" value="MFS general substrate transporter"/>
    <property type="match status" value="1"/>
</dbReference>
<evidence type="ECO:0000256" key="6">
    <source>
        <dbReference type="ARBA" id="ARBA00023136"/>
    </source>
</evidence>
<dbReference type="Pfam" id="PF07690">
    <property type="entry name" value="MFS_1"/>
    <property type="match status" value="1"/>
</dbReference>
<feature type="transmembrane region" description="Helical" evidence="8">
    <location>
        <begin position="210"/>
        <end position="229"/>
    </location>
</feature>
<feature type="transmembrane region" description="Helical" evidence="8">
    <location>
        <begin position="124"/>
        <end position="146"/>
    </location>
</feature>
<dbReference type="GO" id="GO:0016020">
    <property type="term" value="C:membrane"/>
    <property type="evidence" value="ECO:0007669"/>
    <property type="project" value="UniProtKB-SubCell"/>
</dbReference>
<dbReference type="OrthoDB" id="5667at2759"/>
<feature type="transmembrane region" description="Helical" evidence="8">
    <location>
        <begin position="153"/>
        <end position="172"/>
    </location>
</feature>
<dbReference type="InterPro" id="IPR036259">
    <property type="entry name" value="MFS_trans_sf"/>
</dbReference>
<dbReference type="AlphaFoldDB" id="A0A0N1NXI2"/>
<evidence type="ECO:0000256" key="5">
    <source>
        <dbReference type="ARBA" id="ARBA00022989"/>
    </source>
</evidence>
<evidence type="ECO:0000259" key="9">
    <source>
        <dbReference type="PROSITE" id="PS50850"/>
    </source>
</evidence>
<dbReference type="PANTHER" id="PTHR11360">
    <property type="entry name" value="MONOCARBOXYLATE TRANSPORTER"/>
    <property type="match status" value="1"/>
</dbReference>
<feature type="transmembrane region" description="Helical" evidence="8">
    <location>
        <begin position="324"/>
        <end position="343"/>
    </location>
</feature>
<comment type="caution">
    <text evidence="10">The sequence shown here is derived from an EMBL/GenBank/DDBJ whole genome shotgun (WGS) entry which is preliminary data.</text>
</comment>
<dbReference type="GeneID" id="28735641"/>
<feature type="transmembrane region" description="Helical" evidence="8">
    <location>
        <begin position="178"/>
        <end position="198"/>
    </location>
</feature>
<keyword evidence="11" id="KW-1185">Reference proteome</keyword>
<comment type="similarity">
    <text evidence="2">Belongs to the major facilitator superfamily. Monocarboxylate porter (TC 2.A.1.13) family.</text>
</comment>
<dbReference type="RefSeq" id="XP_017997020.1">
    <property type="nucleotide sequence ID" value="XM_018143761.1"/>
</dbReference>
<dbReference type="InterPro" id="IPR050327">
    <property type="entry name" value="Proton-linked_MCT"/>
</dbReference>
<evidence type="ECO:0000313" key="10">
    <source>
        <dbReference type="EMBL" id="KPI37057.1"/>
    </source>
</evidence>
<feature type="transmembrane region" description="Helical" evidence="8">
    <location>
        <begin position="288"/>
        <end position="312"/>
    </location>
</feature>
<feature type="domain" description="Major facilitator superfamily (MFS) profile" evidence="9">
    <location>
        <begin position="288"/>
        <end position="476"/>
    </location>
</feature>
<gene>
    <name evidence="10" type="ORF">AB675_3688</name>
</gene>
<dbReference type="Gene3D" id="1.20.1250.20">
    <property type="entry name" value="MFS general substrate transporter like domains"/>
    <property type="match status" value="2"/>
</dbReference>
<comment type="subcellular location">
    <subcellularLocation>
        <location evidence="1">Membrane</location>
        <topology evidence="1">Multi-pass membrane protein</topology>
    </subcellularLocation>
</comment>
<name>A0A0N1NXI2_9EURO</name>
<dbReference type="VEuPathDB" id="FungiDB:AB675_3688"/>
<evidence type="ECO:0000256" key="8">
    <source>
        <dbReference type="SAM" id="Phobius"/>
    </source>
</evidence>
<dbReference type="InterPro" id="IPR011701">
    <property type="entry name" value="MFS"/>
</dbReference>
<evidence type="ECO:0000256" key="1">
    <source>
        <dbReference type="ARBA" id="ARBA00004141"/>
    </source>
</evidence>
<dbReference type="PANTHER" id="PTHR11360:SF224">
    <property type="entry name" value="MAJOR FACILITATOR SUPERFAMILY (MFS) PROFILE DOMAIN-CONTAINING PROTEIN-RELATED"/>
    <property type="match status" value="1"/>
</dbReference>
<proteinExistence type="inferred from homology"/>
<feature type="compositionally biased region" description="Low complexity" evidence="7">
    <location>
        <begin position="26"/>
        <end position="43"/>
    </location>
</feature>
<dbReference type="InterPro" id="IPR020846">
    <property type="entry name" value="MFS_dom"/>
</dbReference>
<feature type="transmembrane region" description="Helical" evidence="8">
    <location>
        <begin position="417"/>
        <end position="439"/>
    </location>
</feature>
<keyword evidence="6 8" id="KW-0472">Membrane</keyword>